<sequence length="137" mass="15165">MNPLLINPRPKKQVSLTALVDVVFILLFFFMLTSSFSKNNGFDLQSPVASHETTLEKPQLIELHEDGSLTLLGKESTFKLTDSTLLESLNIHKPTVILPNAKTQVQSIVSAMERLNRLGFQTLSLGQSLKQTANKNG</sequence>
<dbReference type="AlphaFoldDB" id="A0AB33YZ69"/>
<comment type="similarity">
    <text evidence="2 7">Belongs to the ExbD/TolR family.</text>
</comment>
<keyword evidence="4 7" id="KW-0812">Transmembrane</keyword>
<keyword evidence="10" id="KW-1185">Reference proteome</keyword>
<evidence type="ECO:0000256" key="2">
    <source>
        <dbReference type="ARBA" id="ARBA00005811"/>
    </source>
</evidence>
<evidence type="ECO:0000256" key="4">
    <source>
        <dbReference type="ARBA" id="ARBA00022692"/>
    </source>
</evidence>
<proteinExistence type="inferred from homology"/>
<gene>
    <name evidence="9" type="ORF">L196_10624</name>
</gene>
<dbReference type="PANTHER" id="PTHR30558">
    <property type="entry name" value="EXBD MEMBRANE COMPONENT OF PMF-DRIVEN MACROMOLECULE IMPORT SYSTEM"/>
    <property type="match status" value="1"/>
</dbReference>
<dbReference type="EMBL" id="ASHL01000012">
    <property type="protein sequence ID" value="EPD12253.1"/>
    <property type="molecule type" value="Genomic_DNA"/>
</dbReference>
<evidence type="ECO:0000256" key="7">
    <source>
        <dbReference type="RuleBase" id="RU003879"/>
    </source>
</evidence>
<keyword evidence="6 8" id="KW-0472">Membrane</keyword>
<organism evidence="9 10">
    <name type="scientific">Cycloclasticus pugetii</name>
    <dbReference type="NCBI Taxonomy" id="34068"/>
    <lineage>
        <taxon>Bacteria</taxon>
        <taxon>Pseudomonadati</taxon>
        <taxon>Pseudomonadota</taxon>
        <taxon>Gammaproteobacteria</taxon>
        <taxon>Thiotrichales</taxon>
        <taxon>Piscirickettsiaceae</taxon>
        <taxon>Cycloclasticus</taxon>
    </lineage>
</organism>
<evidence type="ECO:0000256" key="6">
    <source>
        <dbReference type="ARBA" id="ARBA00023136"/>
    </source>
</evidence>
<dbReference type="Proteomes" id="UP000015462">
    <property type="component" value="Unassembled WGS sequence"/>
</dbReference>
<dbReference type="GO" id="GO:0022857">
    <property type="term" value="F:transmembrane transporter activity"/>
    <property type="evidence" value="ECO:0007669"/>
    <property type="project" value="InterPro"/>
</dbReference>
<comment type="subcellular location">
    <subcellularLocation>
        <location evidence="1">Cell membrane</location>
        <topology evidence="1">Single-pass membrane protein</topology>
    </subcellularLocation>
    <subcellularLocation>
        <location evidence="7">Cell membrane</location>
        <topology evidence="7">Single-pass type II membrane protein</topology>
    </subcellularLocation>
</comment>
<keyword evidence="7" id="KW-0813">Transport</keyword>
<name>A0AB33YZ69_9GAMM</name>
<evidence type="ECO:0000256" key="8">
    <source>
        <dbReference type="SAM" id="Phobius"/>
    </source>
</evidence>
<dbReference type="Pfam" id="PF02472">
    <property type="entry name" value="ExbD"/>
    <property type="match status" value="1"/>
</dbReference>
<keyword evidence="7" id="KW-0653">Protein transport</keyword>
<feature type="transmembrane region" description="Helical" evidence="8">
    <location>
        <begin position="14"/>
        <end position="32"/>
    </location>
</feature>
<evidence type="ECO:0000313" key="9">
    <source>
        <dbReference type="EMBL" id="EPD12253.1"/>
    </source>
</evidence>
<reference evidence="9 10" key="1">
    <citation type="journal article" date="2013" name="Genome Announc.">
        <title>Genome Sequence of the Pyrene- and Fluoranthene-Degrading Bacterium Cycloclasticus sp. Strain PY97M.</title>
        <authorList>
            <person name="Cui Z."/>
            <person name="Xu G."/>
            <person name="Li Q."/>
            <person name="Gao W."/>
            <person name="Zheng L."/>
        </authorList>
    </citation>
    <scope>NUCLEOTIDE SEQUENCE [LARGE SCALE GENOMIC DNA]</scope>
    <source>
        <strain evidence="9 10">PY97M</strain>
    </source>
</reference>
<keyword evidence="3" id="KW-1003">Cell membrane</keyword>
<dbReference type="PANTHER" id="PTHR30558:SF3">
    <property type="entry name" value="BIOPOLYMER TRANSPORT PROTEIN EXBD-RELATED"/>
    <property type="match status" value="1"/>
</dbReference>
<protein>
    <submittedName>
        <fullName evidence="9">Biopolymer transport protein ExbD/TolR</fullName>
    </submittedName>
</protein>
<dbReference type="RefSeq" id="WP_016390954.1">
    <property type="nucleotide sequence ID" value="NZ_KE646811.1"/>
</dbReference>
<accession>A0AB33YZ69</accession>
<evidence type="ECO:0000256" key="1">
    <source>
        <dbReference type="ARBA" id="ARBA00004162"/>
    </source>
</evidence>
<dbReference type="GO" id="GO:0015031">
    <property type="term" value="P:protein transport"/>
    <property type="evidence" value="ECO:0007669"/>
    <property type="project" value="UniProtKB-KW"/>
</dbReference>
<comment type="caution">
    <text evidence="9">The sequence shown here is derived from an EMBL/GenBank/DDBJ whole genome shotgun (WGS) entry which is preliminary data.</text>
</comment>
<keyword evidence="5 8" id="KW-1133">Transmembrane helix</keyword>
<evidence type="ECO:0000256" key="5">
    <source>
        <dbReference type="ARBA" id="ARBA00022989"/>
    </source>
</evidence>
<evidence type="ECO:0000256" key="3">
    <source>
        <dbReference type="ARBA" id="ARBA00022475"/>
    </source>
</evidence>
<dbReference type="InterPro" id="IPR003400">
    <property type="entry name" value="ExbD"/>
</dbReference>
<dbReference type="GO" id="GO:0005886">
    <property type="term" value="C:plasma membrane"/>
    <property type="evidence" value="ECO:0007669"/>
    <property type="project" value="UniProtKB-SubCell"/>
</dbReference>
<evidence type="ECO:0000313" key="10">
    <source>
        <dbReference type="Proteomes" id="UP000015462"/>
    </source>
</evidence>